<evidence type="ECO:0000313" key="6">
    <source>
        <dbReference type="Proteomes" id="UP000193495"/>
    </source>
</evidence>
<dbReference type="RefSeq" id="WP_085895745.1">
    <property type="nucleotide sequence ID" value="NZ_FWFY01000003.1"/>
</dbReference>
<evidence type="ECO:0000313" key="7">
    <source>
        <dbReference type="Proteomes" id="UP000240624"/>
    </source>
</evidence>
<dbReference type="PROSITE" id="PS51186">
    <property type="entry name" value="GNAT"/>
    <property type="match status" value="1"/>
</dbReference>
<keyword evidence="2" id="KW-0012">Acyltransferase</keyword>
<keyword evidence="7" id="KW-1185">Reference proteome</keyword>
<dbReference type="AlphaFoldDB" id="A0A1X6YXR1"/>
<dbReference type="Gene3D" id="3.40.630.30">
    <property type="match status" value="1"/>
</dbReference>
<dbReference type="Proteomes" id="UP000193495">
    <property type="component" value="Unassembled WGS sequence"/>
</dbReference>
<evidence type="ECO:0000313" key="5">
    <source>
        <dbReference type="EMBL" id="SLN34825.1"/>
    </source>
</evidence>
<dbReference type="Pfam" id="PF00583">
    <property type="entry name" value="Acetyltransf_1"/>
    <property type="match status" value="1"/>
</dbReference>
<evidence type="ECO:0000259" key="3">
    <source>
        <dbReference type="PROSITE" id="PS51186"/>
    </source>
</evidence>
<reference evidence="5 6" key="1">
    <citation type="submission" date="2017-03" db="EMBL/GenBank/DDBJ databases">
        <authorList>
            <person name="Afonso C.L."/>
            <person name="Miller P.J."/>
            <person name="Scott M.A."/>
            <person name="Spackman E."/>
            <person name="Goraichik I."/>
            <person name="Dimitrov K.M."/>
            <person name="Suarez D.L."/>
            <person name="Swayne D.E."/>
        </authorList>
    </citation>
    <scope>NUCLEOTIDE SEQUENCE [LARGE SCALE GENOMIC DNA]</scope>
    <source>
        <strain evidence="5 6">CECT 8367</strain>
    </source>
</reference>
<protein>
    <submittedName>
        <fullName evidence="4">Acetyltransferase (GNAT) family protein</fullName>
    </submittedName>
    <submittedName>
        <fullName evidence="5">Putative acetyltransferase</fullName>
    </submittedName>
</protein>
<accession>A0A1X6YXR1</accession>
<sequence length="148" mass="16187">MRLRLARAADRDRIDEIVTSAYAPYIPLIGHAPAPMHADYGALIAAGVVHLPDESGPSAALMVLLPQPDHLLLDNIAVHADAQGRGLGRALLGAAENMARQAGLPEIRLYTNAAMQRNLRIYAMAGYKETRRAHEQGFHRVFMSKRLS</sequence>
<dbReference type="InterPro" id="IPR000182">
    <property type="entry name" value="GNAT_dom"/>
</dbReference>
<evidence type="ECO:0000256" key="2">
    <source>
        <dbReference type="ARBA" id="ARBA00023315"/>
    </source>
</evidence>
<dbReference type="PANTHER" id="PTHR43877">
    <property type="entry name" value="AMINOALKYLPHOSPHONATE N-ACETYLTRANSFERASE-RELATED-RELATED"/>
    <property type="match status" value="1"/>
</dbReference>
<keyword evidence="1 5" id="KW-0808">Transferase</keyword>
<evidence type="ECO:0000256" key="1">
    <source>
        <dbReference type="ARBA" id="ARBA00022679"/>
    </source>
</evidence>
<dbReference type="InterPro" id="IPR016181">
    <property type="entry name" value="Acyl_CoA_acyltransferase"/>
</dbReference>
<reference evidence="4 7" key="2">
    <citation type="submission" date="2018-03" db="EMBL/GenBank/DDBJ databases">
        <title>Genomic Encyclopedia of Archaeal and Bacterial Type Strains, Phase II (KMG-II): from individual species to whole genera.</title>
        <authorList>
            <person name="Goeker M."/>
        </authorList>
    </citation>
    <scope>NUCLEOTIDE SEQUENCE [LARGE SCALE GENOMIC DNA]</scope>
    <source>
        <strain evidence="4 7">DSM 29956</strain>
    </source>
</reference>
<dbReference type="Proteomes" id="UP000240624">
    <property type="component" value="Unassembled WGS sequence"/>
</dbReference>
<gene>
    <name evidence="4" type="ORF">CLV79_102311</name>
    <name evidence="5" type="ORF">LOS8367_01393</name>
</gene>
<evidence type="ECO:0000313" key="4">
    <source>
        <dbReference type="EMBL" id="PSK87822.1"/>
    </source>
</evidence>
<dbReference type="InterPro" id="IPR050832">
    <property type="entry name" value="Bact_Acetyltransf"/>
</dbReference>
<proteinExistence type="predicted"/>
<dbReference type="SUPFAM" id="SSF55729">
    <property type="entry name" value="Acyl-CoA N-acyltransferases (Nat)"/>
    <property type="match status" value="1"/>
</dbReference>
<dbReference type="EMBL" id="FWFY01000003">
    <property type="protein sequence ID" value="SLN34825.1"/>
    <property type="molecule type" value="Genomic_DNA"/>
</dbReference>
<dbReference type="CDD" id="cd04301">
    <property type="entry name" value="NAT_SF"/>
    <property type="match status" value="1"/>
</dbReference>
<feature type="domain" description="N-acetyltransferase" evidence="3">
    <location>
        <begin position="1"/>
        <end position="148"/>
    </location>
</feature>
<name>A0A1X6YXR1_9RHOB</name>
<dbReference type="GO" id="GO:0016747">
    <property type="term" value="F:acyltransferase activity, transferring groups other than amino-acyl groups"/>
    <property type="evidence" value="ECO:0007669"/>
    <property type="project" value="InterPro"/>
</dbReference>
<dbReference type="OrthoDB" id="281808at2"/>
<dbReference type="EMBL" id="PYGB01000002">
    <property type="protein sequence ID" value="PSK87822.1"/>
    <property type="molecule type" value="Genomic_DNA"/>
</dbReference>
<organism evidence="5 6">
    <name type="scientific">Limimaricola soesokkakensis</name>
    <dbReference type="NCBI Taxonomy" id="1343159"/>
    <lineage>
        <taxon>Bacteria</taxon>
        <taxon>Pseudomonadati</taxon>
        <taxon>Pseudomonadota</taxon>
        <taxon>Alphaproteobacteria</taxon>
        <taxon>Rhodobacterales</taxon>
        <taxon>Paracoccaceae</taxon>
        <taxon>Limimaricola</taxon>
    </lineage>
</organism>